<protein>
    <submittedName>
        <fullName evidence="10">Diacylglycerol kinase (ATP)</fullName>
        <ecNumber evidence="10">2.7.1.107</ecNumber>
    </submittedName>
</protein>
<dbReference type="InterPro" id="IPR017438">
    <property type="entry name" value="ATP-NAD_kinase_N"/>
</dbReference>
<name>A0ABT9NDJ6_9ACTO</name>
<comment type="cofactor">
    <cofactor evidence="1">
        <name>Mg(2+)</name>
        <dbReference type="ChEBI" id="CHEBI:18420"/>
    </cofactor>
</comment>
<sequence>MKIGVALNPAAGKGRSEKYQQVLRNVLAMYPVNTKWLPVGSPDESMRTMRNHIRDGLIDALVVVGGDGFIHTTVNAVGDSHIPVGIIAAGSGNDIAREFDLPIHSVHDSMHQIVSSLLSGRYRHVDVMEIEWAGGVERALAIVSVGIDAEANNLANRHAWPKGNLRYVRGVIGALRSYKPYGVRLTMDGHSHAGPMMLLSIANTRFFGGGFCISPQALPDDGLLDVVVTPSFRALDLVELIPKLLLLKHTKDPNVHVLRTNEILVEPAPEYGAELPVMMADGEEICRAPATIRIVPQTLKLVM</sequence>
<dbReference type="InterPro" id="IPR045540">
    <property type="entry name" value="YegS/DAGK_C"/>
</dbReference>
<dbReference type="SUPFAM" id="SSF111331">
    <property type="entry name" value="NAD kinase/diacylglycerol kinase-like"/>
    <property type="match status" value="1"/>
</dbReference>
<comment type="caution">
    <text evidence="10">The sequence shown here is derived from an EMBL/GenBank/DDBJ whole genome shotgun (WGS) entry which is preliminary data.</text>
</comment>
<dbReference type="PANTHER" id="PTHR12358">
    <property type="entry name" value="SPHINGOSINE KINASE"/>
    <property type="match status" value="1"/>
</dbReference>
<dbReference type="InterPro" id="IPR016064">
    <property type="entry name" value="NAD/diacylglycerol_kinase_sf"/>
</dbReference>
<dbReference type="RefSeq" id="WP_307681746.1">
    <property type="nucleotide sequence ID" value="NZ_JAUSQX010000001.1"/>
</dbReference>
<keyword evidence="5 10" id="KW-0418">Kinase</keyword>
<evidence type="ECO:0000256" key="8">
    <source>
        <dbReference type="ARBA" id="ARBA00023264"/>
    </source>
</evidence>
<dbReference type="Pfam" id="PF19279">
    <property type="entry name" value="YegS_C"/>
    <property type="match status" value="1"/>
</dbReference>
<evidence type="ECO:0000313" key="11">
    <source>
        <dbReference type="Proteomes" id="UP001243212"/>
    </source>
</evidence>
<dbReference type="EC" id="2.7.1.107" evidence="10"/>
<comment type="similarity">
    <text evidence="2">Belongs to the diacylglycerol/lipid kinase family.</text>
</comment>
<keyword evidence="7" id="KW-0594">Phospholipid biosynthesis</keyword>
<evidence type="ECO:0000256" key="5">
    <source>
        <dbReference type="ARBA" id="ARBA00022777"/>
    </source>
</evidence>
<dbReference type="InterPro" id="IPR050187">
    <property type="entry name" value="Lipid_Phosphate_FormReg"/>
</dbReference>
<reference evidence="10 11" key="1">
    <citation type="submission" date="2023-07" db="EMBL/GenBank/DDBJ databases">
        <title>Sequencing the genomes of 1000 actinobacteria strains.</title>
        <authorList>
            <person name="Klenk H.-P."/>
        </authorList>
    </citation>
    <scope>NUCLEOTIDE SEQUENCE [LARGE SCALE GENOMIC DNA]</scope>
    <source>
        <strain evidence="10 11">DSM 17163</strain>
    </source>
</reference>
<organism evidence="10 11">
    <name type="scientific">Trueperella bonasi</name>
    <dbReference type="NCBI Taxonomy" id="312286"/>
    <lineage>
        <taxon>Bacteria</taxon>
        <taxon>Bacillati</taxon>
        <taxon>Actinomycetota</taxon>
        <taxon>Actinomycetes</taxon>
        <taxon>Actinomycetales</taxon>
        <taxon>Actinomycetaceae</taxon>
        <taxon>Trueperella</taxon>
    </lineage>
</organism>
<dbReference type="Pfam" id="PF00781">
    <property type="entry name" value="DAGK_cat"/>
    <property type="match status" value="1"/>
</dbReference>
<keyword evidence="8" id="KW-1208">Phospholipid metabolism</keyword>
<evidence type="ECO:0000256" key="1">
    <source>
        <dbReference type="ARBA" id="ARBA00001946"/>
    </source>
</evidence>
<dbReference type="Proteomes" id="UP001243212">
    <property type="component" value="Unassembled WGS sequence"/>
</dbReference>
<dbReference type="PANTHER" id="PTHR12358:SF54">
    <property type="entry name" value="SPHINGOSINE KINASE RELATED PROTEIN"/>
    <property type="match status" value="1"/>
</dbReference>
<evidence type="ECO:0000256" key="2">
    <source>
        <dbReference type="ARBA" id="ARBA00005983"/>
    </source>
</evidence>
<dbReference type="SMART" id="SM00046">
    <property type="entry name" value="DAGKc"/>
    <property type="match status" value="1"/>
</dbReference>
<dbReference type="GO" id="GO:0004143">
    <property type="term" value="F:ATP-dependent diacylglycerol kinase activity"/>
    <property type="evidence" value="ECO:0007669"/>
    <property type="project" value="UniProtKB-EC"/>
</dbReference>
<keyword evidence="7" id="KW-0443">Lipid metabolism</keyword>
<evidence type="ECO:0000256" key="7">
    <source>
        <dbReference type="ARBA" id="ARBA00023209"/>
    </source>
</evidence>
<dbReference type="PROSITE" id="PS50146">
    <property type="entry name" value="DAGK"/>
    <property type="match status" value="1"/>
</dbReference>
<accession>A0ABT9NDJ6</accession>
<dbReference type="InterPro" id="IPR001206">
    <property type="entry name" value="Diacylglycerol_kinase_cat_dom"/>
</dbReference>
<evidence type="ECO:0000256" key="4">
    <source>
        <dbReference type="ARBA" id="ARBA00022741"/>
    </source>
</evidence>
<keyword evidence="6" id="KW-0067">ATP-binding</keyword>
<evidence type="ECO:0000313" key="10">
    <source>
        <dbReference type="EMBL" id="MDP9805462.1"/>
    </source>
</evidence>
<keyword evidence="3 10" id="KW-0808">Transferase</keyword>
<feature type="domain" description="DAGKc" evidence="9">
    <location>
        <begin position="1"/>
        <end position="134"/>
    </location>
</feature>
<dbReference type="Gene3D" id="3.40.50.10330">
    <property type="entry name" value="Probable inorganic polyphosphate/atp-NAD kinase, domain 1"/>
    <property type="match status" value="1"/>
</dbReference>
<dbReference type="Gene3D" id="2.60.200.40">
    <property type="match status" value="1"/>
</dbReference>
<proteinExistence type="inferred from homology"/>
<evidence type="ECO:0000259" key="9">
    <source>
        <dbReference type="PROSITE" id="PS50146"/>
    </source>
</evidence>
<evidence type="ECO:0000256" key="3">
    <source>
        <dbReference type="ARBA" id="ARBA00022679"/>
    </source>
</evidence>
<gene>
    <name evidence="10" type="ORF">J2S70_000044</name>
</gene>
<keyword evidence="7" id="KW-0444">Lipid biosynthesis</keyword>
<keyword evidence="4" id="KW-0547">Nucleotide-binding</keyword>
<keyword evidence="11" id="KW-1185">Reference proteome</keyword>
<evidence type="ECO:0000256" key="6">
    <source>
        <dbReference type="ARBA" id="ARBA00022840"/>
    </source>
</evidence>
<dbReference type="EMBL" id="JAUSQX010000001">
    <property type="protein sequence ID" value="MDP9805462.1"/>
    <property type="molecule type" value="Genomic_DNA"/>
</dbReference>